<sequence length="598" mass="67849">MAVLCSFLTLFEVHVDVHLISRQDAVDVLLTSPQAAVLPQSAIVPAKSAILPSQAVIVPQVAVVQPTNVISSSVFKDDTPKDCLQYGTTSLSSTAANGKLVIDSKAIRAQSKDKLDQLKQFTEPSYEQYMMANPGQEHYTLWHYLTQTYHKDCRHVVDIGTRYAASALALGAAGTKVRTFDIPNGNERFQAFRGKSEQEWKQQLQEHHGVHIEFFNLDLLKIPDEEFLQHMATWLIILDTAHEPDSNPFEREFLHRLVHLPKPYKGLVLLDDINLNDEMKRWWKEVSDNAYQGGYRVHDLTSVGHVSGTGLLDFSDRVIIEDGDSPSSCPQCGATYLSSTAANGKLVIDNKAIKAQSKDKLDQLKQFTEPSYEQFLMANPGQEHYTLWHYLTQTYHKDCRHVVDIGTRYAASALALGAAGAKVRTFDIPNGNERFQAFRGKSEQEWKQQLQEHHGVHIEFFNLDLLKIPDEEFLQHMATWLIILDTAHEPDSNPFEREFLHRLVHLPKPFKGLVLLDDINLNDEMKRWWKEVSENAYQWGYRAYNLTSVGHFSGTGLLDFSDRVIIEAGDRTDNVYTMEIQASTQSVRNQWKVAASDA</sequence>
<dbReference type="Gene3D" id="3.40.50.150">
    <property type="entry name" value="Vaccinia Virus protein VP39"/>
    <property type="match status" value="2"/>
</dbReference>
<dbReference type="Proteomes" id="UP001153069">
    <property type="component" value="Unassembled WGS sequence"/>
</dbReference>
<gene>
    <name evidence="1" type="ORF">SEMRO_965_G225510.1</name>
</gene>
<proteinExistence type="predicted"/>
<accession>A0A9N8EE91</accession>
<dbReference type="SUPFAM" id="SSF53335">
    <property type="entry name" value="S-adenosyl-L-methionine-dependent methyltransferases"/>
    <property type="match status" value="2"/>
</dbReference>
<dbReference type="EMBL" id="CAICTM010000963">
    <property type="protein sequence ID" value="CAB9518805.1"/>
    <property type="molecule type" value="Genomic_DNA"/>
</dbReference>
<protein>
    <submittedName>
        <fullName evidence="1">Uncharacterized protein</fullName>
    </submittedName>
</protein>
<name>A0A9N8EE91_9STRA</name>
<keyword evidence="2" id="KW-1185">Reference proteome</keyword>
<evidence type="ECO:0000313" key="2">
    <source>
        <dbReference type="Proteomes" id="UP001153069"/>
    </source>
</evidence>
<dbReference type="OrthoDB" id="51780at2759"/>
<evidence type="ECO:0000313" key="1">
    <source>
        <dbReference type="EMBL" id="CAB9518805.1"/>
    </source>
</evidence>
<organism evidence="1 2">
    <name type="scientific">Seminavis robusta</name>
    <dbReference type="NCBI Taxonomy" id="568900"/>
    <lineage>
        <taxon>Eukaryota</taxon>
        <taxon>Sar</taxon>
        <taxon>Stramenopiles</taxon>
        <taxon>Ochrophyta</taxon>
        <taxon>Bacillariophyta</taxon>
        <taxon>Bacillariophyceae</taxon>
        <taxon>Bacillariophycidae</taxon>
        <taxon>Naviculales</taxon>
        <taxon>Naviculaceae</taxon>
        <taxon>Seminavis</taxon>
    </lineage>
</organism>
<comment type="caution">
    <text evidence="1">The sequence shown here is derived from an EMBL/GenBank/DDBJ whole genome shotgun (WGS) entry which is preliminary data.</text>
</comment>
<reference evidence="1" key="1">
    <citation type="submission" date="2020-06" db="EMBL/GenBank/DDBJ databases">
        <authorList>
            <consortium name="Plant Systems Biology data submission"/>
        </authorList>
    </citation>
    <scope>NUCLEOTIDE SEQUENCE</scope>
    <source>
        <strain evidence="1">D6</strain>
    </source>
</reference>
<dbReference type="AlphaFoldDB" id="A0A9N8EE91"/>
<dbReference type="InterPro" id="IPR029063">
    <property type="entry name" value="SAM-dependent_MTases_sf"/>
</dbReference>